<dbReference type="Gene3D" id="3.40.50.720">
    <property type="entry name" value="NAD(P)-binding Rossmann-like Domain"/>
    <property type="match status" value="1"/>
</dbReference>
<feature type="domain" description="NAD(P)-binding" evidence="2">
    <location>
        <begin position="24"/>
        <end position="195"/>
    </location>
</feature>
<accession>A0A841EBH8</accession>
<dbReference type="InterPro" id="IPR052718">
    <property type="entry name" value="NmrA-type_oxidoreductase"/>
</dbReference>
<dbReference type="PANTHER" id="PTHR47129:SF1">
    <property type="entry name" value="NMRA-LIKE DOMAIN-CONTAINING PROTEIN"/>
    <property type="match status" value="1"/>
</dbReference>
<evidence type="ECO:0000256" key="1">
    <source>
        <dbReference type="SAM" id="MobiDB-lite"/>
    </source>
</evidence>
<dbReference type="InterPro" id="IPR016040">
    <property type="entry name" value="NAD(P)-bd_dom"/>
</dbReference>
<dbReference type="SUPFAM" id="SSF51735">
    <property type="entry name" value="NAD(P)-binding Rossmann-fold domains"/>
    <property type="match status" value="1"/>
</dbReference>
<evidence type="ECO:0000313" key="4">
    <source>
        <dbReference type="Proteomes" id="UP000578077"/>
    </source>
</evidence>
<name>A0A841EBH8_9ACTN</name>
<sequence length="301" mass="31342">MGEIDRRYDAGGGMPPTGTIGVTGATGALGRRVAARLSRRGLPQRLVVRDLNRAPDLPGTSAAMAAYEDTDAFERAVRDVDTLLLIPIPVGDKRIERQLGAVDAALSAGVSRIVYVSFLSAGPACVDTAARDHFYTEAHIRATGVAHTFLRPSLYLDLLPAWVDARGLIRGPAGQGRLAWVAREDVAEAAVAVLTGGGAHTGRTYDLTGPEAVGLGETARRLSALTGRTVAYVPQSRPEADVRARPADAPQAGPDSAACAAIAAGELDAVSPAVPELTGRPAQSIEGFLRTRPSALHHAPV</sequence>
<evidence type="ECO:0000313" key="3">
    <source>
        <dbReference type="EMBL" id="MBB5996811.1"/>
    </source>
</evidence>
<dbReference type="Gene3D" id="3.90.25.10">
    <property type="entry name" value="UDP-galactose 4-epimerase, domain 1"/>
    <property type="match status" value="1"/>
</dbReference>
<proteinExistence type="predicted"/>
<dbReference type="PANTHER" id="PTHR47129">
    <property type="entry name" value="QUINONE OXIDOREDUCTASE 2"/>
    <property type="match status" value="1"/>
</dbReference>
<feature type="region of interest" description="Disordered" evidence="1">
    <location>
        <begin position="1"/>
        <end position="22"/>
    </location>
</feature>
<protein>
    <submittedName>
        <fullName evidence="3">Uncharacterized protein YbjT (DUF2867 family)</fullName>
    </submittedName>
</protein>
<comment type="caution">
    <text evidence="3">The sequence shown here is derived from an EMBL/GenBank/DDBJ whole genome shotgun (WGS) entry which is preliminary data.</text>
</comment>
<evidence type="ECO:0000259" key="2">
    <source>
        <dbReference type="Pfam" id="PF13460"/>
    </source>
</evidence>
<organism evidence="3 4">
    <name type="scientific">Streptomonospora salina</name>
    <dbReference type="NCBI Taxonomy" id="104205"/>
    <lineage>
        <taxon>Bacteria</taxon>
        <taxon>Bacillati</taxon>
        <taxon>Actinomycetota</taxon>
        <taxon>Actinomycetes</taxon>
        <taxon>Streptosporangiales</taxon>
        <taxon>Nocardiopsidaceae</taxon>
        <taxon>Streptomonospora</taxon>
    </lineage>
</organism>
<gene>
    <name evidence="3" type="ORF">HNR25_000562</name>
</gene>
<keyword evidence="4" id="KW-1185">Reference proteome</keyword>
<dbReference type="CDD" id="cd05269">
    <property type="entry name" value="TMR_SDR_a"/>
    <property type="match status" value="1"/>
</dbReference>
<dbReference type="InterPro" id="IPR036291">
    <property type="entry name" value="NAD(P)-bd_dom_sf"/>
</dbReference>
<dbReference type="Proteomes" id="UP000578077">
    <property type="component" value="Unassembled WGS sequence"/>
</dbReference>
<dbReference type="AlphaFoldDB" id="A0A841EBH8"/>
<dbReference type="Pfam" id="PF13460">
    <property type="entry name" value="NAD_binding_10"/>
    <property type="match status" value="1"/>
</dbReference>
<reference evidence="3 4" key="1">
    <citation type="submission" date="2020-08" db="EMBL/GenBank/DDBJ databases">
        <title>Sequencing the genomes of 1000 actinobacteria strains.</title>
        <authorList>
            <person name="Klenk H.-P."/>
        </authorList>
    </citation>
    <scope>NUCLEOTIDE SEQUENCE [LARGE SCALE GENOMIC DNA]</scope>
    <source>
        <strain evidence="3 4">DSM 44593</strain>
    </source>
</reference>
<dbReference type="EMBL" id="JACHLY010000001">
    <property type="protein sequence ID" value="MBB5996811.1"/>
    <property type="molecule type" value="Genomic_DNA"/>
</dbReference>